<evidence type="ECO:0000313" key="4">
    <source>
        <dbReference type="EMBL" id="CDM69827.1"/>
    </source>
</evidence>
<feature type="domain" description="N-acetyltransferase" evidence="3">
    <location>
        <begin position="1"/>
        <end position="153"/>
    </location>
</feature>
<dbReference type="eggNOG" id="COG0454">
    <property type="taxonomic scope" value="Bacteria"/>
</dbReference>
<dbReference type="RefSeq" id="WP_044040013.1">
    <property type="nucleotide sequence ID" value="NZ_HG917869.1"/>
</dbReference>
<dbReference type="STRING" id="1216932.CM240_2710"/>
<dbReference type="PANTHER" id="PTHR42919:SF8">
    <property type="entry name" value="N-ALPHA-ACETYLTRANSFERASE 50"/>
    <property type="match status" value="1"/>
</dbReference>
<sequence>MNIKLVEDKSLKRKISKKILESLPQWFGIPESTKEYIEESSSMPFWTVYDEDNYIGFIAVKITSKYTAEIYVIGVDVEYHRKGIGTALFKECYKWCKINGYEFLQVKTLDESNPDIYYKKTRKFYKSLGFRELECFPTLWDESNPCLIMIMKI</sequence>
<name>W6S641_9CLOT</name>
<keyword evidence="5" id="KW-1185">Reference proteome</keyword>
<dbReference type="PATRIC" id="fig|1216932.3.peg.2672"/>
<evidence type="ECO:0000256" key="2">
    <source>
        <dbReference type="ARBA" id="ARBA00023315"/>
    </source>
</evidence>
<dbReference type="AlphaFoldDB" id="W6S641"/>
<keyword evidence="1 4" id="KW-0808">Transferase</keyword>
<dbReference type="Pfam" id="PF13508">
    <property type="entry name" value="Acetyltransf_7"/>
    <property type="match status" value="1"/>
</dbReference>
<proteinExistence type="predicted"/>
<evidence type="ECO:0000259" key="3">
    <source>
        <dbReference type="PROSITE" id="PS51186"/>
    </source>
</evidence>
<dbReference type="InterPro" id="IPR000182">
    <property type="entry name" value="GNAT_dom"/>
</dbReference>
<dbReference type="OrthoDB" id="9783470at2"/>
<dbReference type="EMBL" id="HG917869">
    <property type="protein sequence ID" value="CDM69827.1"/>
    <property type="molecule type" value="Genomic_DNA"/>
</dbReference>
<dbReference type="Proteomes" id="UP000019426">
    <property type="component" value="Chromosome M2/40_rep2"/>
</dbReference>
<dbReference type="PANTHER" id="PTHR42919">
    <property type="entry name" value="N-ALPHA-ACETYLTRANSFERASE"/>
    <property type="match status" value="1"/>
</dbReference>
<evidence type="ECO:0000313" key="5">
    <source>
        <dbReference type="Proteomes" id="UP000019426"/>
    </source>
</evidence>
<dbReference type="HOGENOM" id="CLU_142044_0_0_9"/>
<dbReference type="KEGG" id="clt:CM240_2710"/>
<gene>
    <name evidence="4" type="ORF">CM240_2710</name>
</gene>
<protein>
    <submittedName>
        <fullName evidence="4">N-acetyltransferase GCN5</fullName>
        <ecNumber evidence="4">2.3.1.-</ecNumber>
    </submittedName>
</protein>
<dbReference type="EC" id="2.3.1.-" evidence="4"/>
<keyword evidence="2 4" id="KW-0012">Acyltransferase</keyword>
<dbReference type="InterPro" id="IPR016181">
    <property type="entry name" value="Acyl_CoA_acyltransferase"/>
</dbReference>
<dbReference type="Gene3D" id="3.40.630.30">
    <property type="match status" value="1"/>
</dbReference>
<dbReference type="GO" id="GO:0016747">
    <property type="term" value="F:acyltransferase activity, transferring groups other than amino-acyl groups"/>
    <property type="evidence" value="ECO:0007669"/>
    <property type="project" value="InterPro"/>
</dbReference>
<dbReference type="PROSITE" id="PS51186">
    <property type="entry name" value="GNAT"/>
    <property type="match status" value="1"/>
</dbReference>
<dbReference type="InterPro" id="IPR051556">
    <property type="entry name" value="N-term/lysine_N-AcTrnsfr"/>
</dbReference>
<evidence type="ECO:0000256" key="1">
    <source>
        <dbReference type="ARBA" id="ARBA00022679"/>
    </source>
</evidence>
<accession>W6S641</accession>
<dbReference type="CDD" id="cd04301">
    <property type="entry name" value="NAT_SF"/>
    <property type="match status" value="1"/>
</dbReference>
<reference evidence="4 5" key="1">
    <citation type="submission" date="2013-11" db="EMBL/GenBank/DDBJ databases">
        <title>Complete genome sequence of Clostridum sp. M2/40.</title>
        <authorList>
            <person name="Wibberg D."/>
            <person name="Puehler A."/>
            <person name="Schlueter A."/>
        </authorList>
    </citation>
    <scope>NUCLEOTIDE SEQUENCE [LARGE SCALE GENOMIC DNA]</scope>
    <source>
        <strain evidence="5">M2/40</strain>
    </source>
</reference>
<organism evidence="4 5">
    <name type="scientific">Clostridium bornimense</name>
    <dbReference type="NCBI Taxonomy" id="1216932"/>
    <lineage>
        <taxon>Bacteria</taxon>
        <taxon>Bacillati</taxon>
        <taxon>Bacillota</taxon>
        <taxon>Clostridia</taxon>
        <taxon>Eubacteriales</taxon>
        <taxon>Clostridiaceae</taxon>
        <taxon>Clostridium</taxon>
    </lineage>
</organism>
<dbReference type="SUPFAM" id="SSF55729">
    <property type="entry name" value="Acyl-CoA N-acyltransferases (Nat)"/>
    <property type="match status" value="1"/>
</dbReference>